<dbReference type="RefSeq" id="WP_308133714.1">
    <property type="nucleotide sequence ID" value="NZ_JAVFKN010000002.1"/>
</dbReference>
<evidence type="ECO:0000313" key="2">
    <source>
        <dbReference type="EMBL" id="MDQ5767546.1"/>
    </source>
</evidence>
<proteinExistence type="predicted"/>
<evidence type="ECO:0000313" key="3">
    <source>
        <dbReference type="Proteomes" id="UP001223336"/>
    </source>
</evidence>
<feature type="transmembrane region" description="Helical" evidence="1">
    <location>
        <begin position="412"/>
        <end position="431"/>
    </location>
</feature>
<gene>
    <name evidence="2" type="ORF">RCC75_03350</name>
</gene>
<accession>A0ABU0Y429</accession>
<feature type="transmembrane region" description="Helical" evidence="1">
    <location>
        <begin position="12"/>
        <end position="30"/>
    </location>
</feature>
<feature type="transmembrane region" description="Helical" evidence="1">
    <location>
        <begin position="188"/>
        <end position="205"/>
    </location>
</feature>
<dbReference type="Proteomes" id="UP001223336">
    <property type="component" value="Unassembled WGS sequence"/>
</dbReference>
<protein>
    <submittedName>
        <fullName evidence="2">O-antigen polymerase</fullName>
    </submittedName>
</protein>
<keyword evidence="1" id="KW-0472">Membrane</keyword>
<organism evidence="2 3">
    <name type="scientific">Thiothrix subterranea</name>
    <dbReference type="NCBI Taxonomy" id="2735563"/>
    <lineage>
        <taxon>Bacteria</taxon>
        <taxon>Pseudomonadati</taxon>
        <taxon>Pseudomonadota</taxon>
        <taxon>Gammaproteobacteria</taxon>
        <taxon>Thiotrichales</taxon>
        <taxon>Thiotrichaceae</taxon>
        <taxon>Thiothrix</taxon>
    </lineage>
</organism>
<feature type="transmembrane region" description="Helical" evidence="1">
    <location>
        <begin position="297"/>
        <end position="317"/>
    </location>
</feature>
<feature type="transmembrane region" description="Helical" evidence="1">
    <location>
        <begin position="240"/>
        <end position="259"/>
    </location>
</feature>
<keyword evidence="1" id="KW-0812">Transmembrane</keyword>
<feature type="transmembrane region" description="Helical" evidence="1">
    <location>
        <begin position="158"/>
        <end position="176"/>
    </location>
</feature>
<feature type="transmembrane region" description="Helical" evidence="1">
    <location>
        <begin position="67"/>
        <end position="88"/>
    </location>
</feature>
<feature type="transmembrane region" description="Helical" evidence="1">
    <location>
        <begin position="42"/>
        <end position="61"/>
    </location>
</feature>
<sequence length="446" mass="51886">MDYFIEYVSSLNLPRIFVIFSLIFTLSLYLTKRIIINIFDPFLILILFISFSLTLTTIMLLDEMINLNEYVFLLLSVLSFFLGSLFSYKKHKKNKRESLLIFLRTNSRTGFYISCILWLILIVSSFIMYSIKGIPIFSDDPSNAKVTLYQSGFGFVRYLHMIFPPLIVGQLILYLIVQTEKFYFFKKINLAIMLILISTFFISIFGGSKGALFYILTALSLALFVIGTKNNKLYKKIYKSSIKLLFIAVIYVFSILYLTPNSKESLLVSLAIRFMAAGDAYYFYYGYNLSEIPQYSNLFIGDLFFYLIDPLLGMLGFKSHDYPLGSYVMHYATGYPLGEFGPNALLPIVADIYFKKYFAWLFMFFMGYFFTFLRFNIVLLLMKFKDIGLFIYIFLWSTASSLYSDIILFTSVLYIFLFFVLPIIIIIRLLLTTGIKYATTNNRCLQ</sequence>
<keyword evidence="1" id="KW-1133">Transmembrane helix</keyword>
<dbReference type="EMBL" id="JAVFKN010000002">
    <property type="protein sequence ID" value="MDQ5767546.1"/>
    <property type="molecule type" value="Genomic_DNA"/>
</dbReference>
<comment type="caution">
    <text evidence="2">The sequence shown here is derived from an EMBL/GenBank/DDBJ whole genome shotgun (WGS) entry which is preliminary data.</text>
</comment>
<feature type="transmembrane region" description="Helical" evidence="1">
    <location>
        <begin position="387"/>
        <end position="406"/>
    </location>
</feature>
<feature type="transmembrane region" description="Helical" evidence="1">
    <location>
        <begin position="109"/>
        <end position="131"/>
    </location>
</feature>
<evidence type="ECO:0000256" key="1">
    <source>
        <dbReference type="SAM" id="Phobius"/>
    </source>
</evidence>
<reference evidence="2 3" key="1">
    <citation type="submission" date="2023-08" db="EMBL/GenBank/DDBJ databases">
        <title>New molecular markers tilS and rpoB for phylogenetic and monitoring studies of the genus Thiothrix biodiversity.</title>
        <authorList>
            <person name="Ravin N.V."/>
            <person name="Smolyakov D."/>
            <person name="Markov N.D."/>
            <person name="Beletsky A.V."/>
            <person name="Mardanov A.V."/>
            <person name="Rudenko T.S."/>
            <person name="Grabovich M.Y."/>
        </authorList>
    </citation>
    <scope>NUCLEOTIDE SEQUENCE [LARGE SCALE GENOMIC DNA]</scope>
    <source>
        <strain evidence="2 3">H33</strain>
    </source>
</reference>
<keyword evidence="3" id="KW-1185">Reference proteome</keyword>
<feature type="transmembrane region" description="Helical" evidence="1">
    <location>
        <begin position="211"/>
        <end position="228"/>
    </location>
</feature>
<feature type="transmembrane region" description="Helical" evidence="1">
    <location>
        <begin position="265"/>
        <end position="285"/>
    </location>
</feature>
<name>A0ABU0Y429_9GAMM</name>
<feature type="transmembrane region" description="Helical" evidence="1">
    <location>
        <begin position="357"/>
        <end position="375"/>
    </location>
</feature>